<evidence type="ECO:0000313" key="5">
    <source>
        <dbReference type="Proteomes" id="UP000050996"/>
    </source>
</evidence>
<proteinExistence type="predicted"/>
<evidence type="ECO:0000256" key="2">
    <source>
        <dbReference type="SAM" id="MobiDB-lite"/>
    </source>
</evidence>
<gene>
    <name evidence="4" type="ORF">AN957_18970</name>
</gene>
<dbReference type="InterPro" id="IPR040561">
    <property type="entry name" value="LPD38"/>
</dbReference>
<accession>A0A0Q3QSD1</accession>
<comment type="caution">
    <text evidence="4">The sequence shown here is derived from an EMBL/GenBank/DDBJ whole genome shotgun (WGS) entry which is preliminary data.</text>
</comment>
<sequence length="1417" mass="158319">MAGFNREKYKDVFEQRFGKGSYDAGLSNARNIGATKAQVDISKDEYNHRLKEYQKAQKEAEKKASKKTYEDALAYWKEPENNTALRKQGANRNAENIRNNPMLQAQIKEQGFTVNDYINAMYNASSNGQFRSEREFKEYTKRLTKEVKAEKNNVYKKYNLQEPTPKKNEQKKGDLSVLKKNNDNKSKKDKNNGSLINDIMTPLKNFGQAINPFDDVSFTEAFKNNVDDAVSTDRSKFTKESTRGLTRLANTATLGTLDQVYKKTNDGQRAAQFTNEDRSLAGKITDFGYDALGYLVPGMGTYKAIRGAGLGLKPGSKGLDKLKQLAQEGAIAGGMIGGGEVGVREAINPQDTNYIDNLKHIGLGVGLGAIADPALYGLGKGISKAIQTSLSPFAKGDVPTFSGAPSKSVVNSLPTSNLANSRKSNELYNRLSGLARPKGEMLPVDNVTLPNRPRQNDLIANNQEISQKSIQEIDNEIEQLTNFIRANQENEIIFGPEIEALQQEKAELLRLMDNADGSTVAASIEPSLARLSELRSSAEPTQQPALDRLRPGRDFEPIESGVNEVPMVRGTPIDRTPIDIDNPKEIVKQQIDSTGNREKSKWSFDKAYTAIVSDLHAVNKASKDLGGKGLKIDNDPHKLAQLARGVAGKAETYLNGGVFSDSGQKLEKSLKEIIKPIENNIDDFLAYTTSKRALDYDSKGLTAGIKPKNVEGMNDYQLAEATIRQIEAESPNFKTHQKELVKYSQNLMKELKDSGYYTDDALKKIFKENPNYIPMNRVQEPRVRGFEPLTSPKMKFASQANPIKQRTGSTKPIINPIESIVKNTYVITNIAERNKVGVALYDLLKSAPENNMWGRITNVTKQDASIDNLSSVLDDATVQMNDGRTDAIDNLFKGEGNKVYVYKDGQKIEMELQDDLYKAMLSLDAQKQNFFINLMGVPAKTLRAGAVLSPDFGPVNIFRDQLSAFVNSKYGFIPFVDMAKGMKSVLKRDSDYWLWKQSGGANSVLSTLDREYLQADLRKMVKQSLSQKVKNNFGTPLKALDTFLRPLRKVSEITEESTRLGEFKKGLKKGATPKEAAFSSRDLIDFSRAGTVGRQYNQVTAFFNAAVQSMDKLARTFKERKVEATVKSLASITLPSVVAYYYNQDKDWYKEIPQRERDLFWHFEIGDQIYKLPKPFEAGIMFGTSFERMLDYMKTNDPKAFEGFGKTVREAFTPNWIPTAILPWIEVYGNKSMHFDSPIVPRREQDMLPEDQYGPYQSELSKGLGALSEKSPRKIEHVFKGYTGGLGGYFLKGTDLGYKLAGNDKPELPDKGLAGAPILNRFVVKNLEGNNQSVNDFYKRMDKLKRENLSAKKHDPEHENTETLKTINQLSKEISELQAAKRAVIDEPNMSGKEKADVIKQIDQIITQIAKAGNRIP</sequence>
<dbReference type="Pfam" id="PF18857">
    <property type="entry name" value="LPD38"/>
    <property type="match status" value="1"/>
</dbReference>
<reference evidence="4 5" key="1">
    <citation type="submission" date="2015-09" db="EMBL/GenBank/DDBJ databases">
        <title>Genome sequencing project for genomic taxonomy and phylogenomics of Bacillus-like bacteria.</title>
        <authorList>
            <person name="Liu B."/>
            <person name="Wang J."/>
            <person name="Zhu Y."/>
            <person name="Liu G."/>
            <person name="Chen Q."/>
            <person name="Chen Z."/>
            <person name="Lan J."/>
            <person name="Che J."/>
            <person name="Ge C."/>
            <person name="Shi H."/>
            <person name="Pan Z."/>
            <person name="Liu X."/>
        </authorList>
    </citation>
    <scope>NUCLEOTIDE SEQUENCE [LARGE SCALE GENOMIC DNA]</scope>
    <source>
        <strain evidence="4 5">FJAT-18043</strain>
    </source>
</reference>
<name>A0A0Q3QSD1_9BACI</name>
<feature type="coiled-coil region" evidence="1">
    <location>
        <begin position="43"/>
        <end position="70"/>
    </location>
</feature>
<keyword evidence="1" id="KW-0175">Coiled coil</keyword>
<feature type="domain" description="Large polyvalent protein associated" evidence="3">
    <location>
        <begin position="1147"/>
        <end position="1307"/>
    </location>
</feature>
<evidence type="ECO:0000313" key="4">
    <source>
        <dbReference type="EMBL" id="KQL20464.1"/>
    </source>
</evidence>
<dbReference type="STRING" id="1637975.AN957_18970"/>
<keyword evidence="5" id="KW-1185">Reference proteome</keyword>
<evidence type="ECO:0000259" key="3">
    <source>
        <dbReference type="Pfam" id="PF18857"/>
    </source>
</evidence>
<dbReference type="RefSeq" id="WP_056685590.1">
    <property type="nucleotide sequence ID" value="NZ_LJIX01000006.1"/>
</dbReference>
<feature type="region of interest" description="Disordered" evidence="2">
    <location>
        <begin position="534"/>
        <end position="558"/>
    </location>
</feature>
<organism evidence="4 5">
    <name type="scientific">Cytobacillus solani</name>
    <dbReference type="NCBI Taxonomy" id="1637975"/>
    <lineage>
        <taxon>Bacteria</taxon>
        <taxon>Bacillati</taxon>
        <taxon>Bacillota</taxon>
        <taxon>Bacilli</taxon>
        <taxon>Bacillales</taxon>
        <taxon>Bacillaceae</taxon>
        <taxon>Cytobacillus</taxon>
    </lineage>
</organism>
<feature type="coiled-coil region" evidence="1">
    <location>
        <begin position="470"/>
        <end position="518"/>
    </location>
</feature>
<dbReference type="PATRIC" id="fig|1637975.4.peg.3751"/>
<feature type="compositionally biased region" description="Basic and acidic residues" evidence="2">
    <location>
        <begin position="164"/>
        <end position="174"/>
    </location>
</feature>
<feature type="region of interest" description="Disordered" evidence="2">
    <location>
        <begin position="156"/>
        <end position="195"/>
    </location>
</feature>
<dbReference type="Proteomes" id="UP000050996">
    <property type="component" value="Unassembled WGS sequence"/>
</dbReference>
<dbReference type="EMBL" id="LJIX01000006">
    <property type="protein sequence ID" value="KQL20464.1"/>
    <property type="molecule type" value="Genomic_DNA"/>
</dbReference>
<feature type="compositionally biased region" description="Basic and acidic residues" evidence="2">
    <location>
        <begin position="180"/>
        <end position="191"/>
    </location>
</feature>
<feature type="coiled-coil region" evidence="1">
    <location>
        <begin position="1360"/>
        <end position="1387"/>
    </location>
</feature>
<protein>
    <recommendedName>
        <fullName evidence="3">Large polyvalent protein associated domain-containing protein</fullName>
    </recommendedName>
</protein>
<evidence type="ECO:0000256" key="1">
    <source>
        <dbReference type="SAM" id="Coils"/>
    </source>
</evidence>
<feature type="compositionally biased region" description="Basic and acidic residues" evidence="2">
    <location>
        <begin position="547"/>
        <end position="556"/>
    </location>
</feature>